<dbReference type="AlphaFoldDB" id="A0A2K0XPK1"/>
<keyword evidence="1" id="KW-0812">Transmembrane</keyword>
<dbReference type="RefSeq" id="WP_103002342.1">
    <property type="nucleotide sequence ID" value="NZ_NBAX01000001.1"/>
</dbReference>
<feature type="transmembrane region" description="Helical" evidence="1">
    <location>
        <begin position="33"/>
        <end position="55"/>
    </location>
</feature>
<gene>
    <name evidence="2" type="ORF">BFS16_00450</name>
</gene>
<evidence type="ECO:0000256" key="1">
    <source>
        <dbReference type="SAM" id="Phobius"/>
    </source>
</evidence>
<dbReference type="Proteomes" id="UP000236634">
    <property type="component" value="Unassembled WGS sequence"/>
</dbReference>
<name>A0A2K0XPK1_9BACT</name>
<keyword evidence="1" id="KW-0472">Membrane</keyword>
<keyword evidence="1" id="KW-1133">Transmembrane helix</keyword>
<comment type="caution">
    <text evidence="2">The sequence shown here is derived from an EMBL/GenBank/DDBJ whole genome shotgun (WGS) entry which is preliminary data.</text>
</comment>
<evidence type="ECO:0000313" key="2">
    <source>
        <dbReference type="EMBL" id="PNP96388.1"/>
    </source>
</evidence>
<reference evidence="2 3" key="1">
    <citation type="submission" date="2017-03" db="EMBL/GenBank/DDBJ databases">
        <authorList>
            <person name="Afonso C.L."/>
            <person name="Miller P.J."/>
            <person name="Scott M.A."/>
            <person name="Spackman E."/>
            <person name="Goraichik I."/>
            <person name="Dimitrov K.M."/>
            <person name="Suarez D.L."/>
            <person name="Swayne D.E."/>
        </authorList>
    </citation>
    <scope>NUCLEOTIDE SEQUENCE [LARGE SCALE GENOMIC DNA]</scope>
    <source>
        <strain evidence="2 3">DNF00076</strain>
    </source>
</reference>
<accession>A0A2K0XPK1</accession>
<protein>
    <submittedName>
        <fullName evidence="2">Uncharacterized protein</fullName>
    </submittedName>
</protein>
<organism evidence="2 3">
    <name type="scientific">Hoylesella timonensis</name>
    <dbReference type="NCBI Taxonomy" id="386414"/>
    <lineage>
        <taxon>Bacteria</taxon>
        <taxon>Pseudomonadati</taxon>
        <taxon>Bacteroidota</taxon>
        <taxon>Bacteroidia</taxon>
        <taxon>Bacteroidales</taxon>
        <taxon>Prevotellaceae</taxon>
        <taxon>Hoylesella</taxon>
    </lineage>
</organism>
<feature type="transmembrane region" description="Helical" evidence="1">
    <location>
        <begin position="67"/>
        <end position="88"/>
    </location>
</feature>
<sequence length="89" mass="9484">MKKKENLATVVFAIAGLLFGLCCWLNHKNEATTGFIMLATAIYSVFAVGFGEGIYTLINADKGHRYSFTNIAIGIVASVIGVLLSSLAL</sequence>
<evidence type="ECO:0000313" key="3">
    <source>
        <dbReference type="Proteomes" id="UP000236634"/>
    </source>
</evidence>
<dbReference type="EMBL" id="NBAX01000001">
    <property type="protein sequence ID" value="PNP96388.1"/>
    <property type="molecule type" value="Genomic_DNA"/>
</dbReference>
<proteinExistence type="predicted"/>
<feature type="transmembrane region" description="Helical" evidence="1">
    <location>
        <begin position="7"/>
        <end position="27"/>
    </location>
</feature>